<comment type="catalytic activity">
    <reaction evidence="10">
        <text>L-ornithine + NADH + O2 = N(5)-hydroxy-L-ornithine + NAD(+) + H2O</text>
        <dbReference type="Rhea" id="RHEA:41512"/>
        <dbReference type="ChEBI" id="CHEBI:15377"/>
        <dbReference type="ChEBI" id="CHEBI:15379"/>
        <dbReference type="ChEBI" id="CHEBI:46911"/>
        <dbReference type="ChEBI" id="CHEBI:57540"/>
        <dbReference type="ChEBI" id="CHEBI:57945"/>
        <dbReference type="ChEBI" id="CHEBI:78275"/>
        <dbReference type="EC" id="1.14.13.196"/>
    </reaction>
</comment>
<dbReference type="GO" id="GO:0006879">
    <property type="term" value="P:intracellular iron ion homeostasis"/>
    <property type="evidence" value="ECO:0007669"/>
    <property type="project" value="TreeGrafter"/>
</dbReference>
<evidence type="ECO:0000256" key="4">
    <source>
        <dbReference type="ARBA" id="ARBA00012881"/>
    </source>
</evidence>
<dbReference type="AlphaFoldDB" id="A0A7J6JE52"/>
<keyword evidence="7" id="KW-0521">NADP</keyword>
<dbReference type="EMBL" id="ANPB02000003">
    <property type="protein sequence ID" value="KAF4487600.1"/>
    <property type="molecule type" value="Genomic_DNA"/>
</dbReference>
<comment type="similarity">
    <text evidence="3">Belongs to the lysine N(6)-hydroxylase/L-ornithine N(5)-oxygenase family.</text>
</comment>
<evidence type="ECO:0000256" key="6">
    <source>
        <dbReference type="ARBA" id="ARBA00022827"/>
    </source>
</evidence>
<evidence type="ECO:0000256" key="7">
    <source>
        <dbReference type="ARBA" id="ARBA00022857"/>
    </source>
</evidence>
<dbReference type="GeneID" id="43615548"/>
<comment type="pathway">
    <text evidence="2">Siderophore biosynthesis.</text>
</comment>
<evidence type="ECO:0000256" key="9">
    <source>
        <dbReference type="ARBA" id="ARBA00047598"/>
    </source>
</evidence>
<dbReference type="Proteomes" id="UP000011096">
    <property type="component" value="Unassembled WGS sequence"/>
</dbReference>
<comment type="caution">
    <text evidence="12">The sequence shown here is derived from an EMBL/GenBank/DDBJ whole genome shotgun (WGS) entry which is preliminary data.</text>
</comment>
<reference evidence="12 13" key="1">
    <citation type="submission" date="2012-08" db="EMBL/GenBank/DDBJ databases">
        <authorList>
            <person name="Gan P.H.P."/>
            <person name="Ikeda K."/>
            <person name="Irieda H."/>
            <person name="Narusaka M."/>
            <person name="O'Connell R.J."/>
            <person name="Narusaka Y."/>
            <person name="Takano Y."/>
            <person name="Kubo Y."/>
            <person name="Shirasu K."/>
        </authorList>
    </citation>
    <scope>NUCLEOTIDE SEQUENCE [LARGE SCALE GENOMIC DNA]</scope>
    <source>
        <strain evidence="12 13">Nara gc5</strain>
    </source>
</reference>
<evidence type="ECO:0000256" key="2">
    <source>
        <dbReference type="ARBA" id="ARBA00004924"/>
    </source>
</evidence>
<evidence type="ECO:0000313" key="13">
    <source>
        <dbReference type="Proteomes" id="UP000011096"/>
    </source>
</evidence>
<dbReference type="Gene3D" id="3.50.50.60">
    <property type="entry name" value="FAD/NAD(P)-binding domain"/>
    <property type="match status" value="1"/>
</dbReference>
<evidence type="ECO:0000256" key="3">
    <source>
        <dbReference type="ARBA" id="ARBA00007588"/>
    </source>
</evidence>
<evidence type="ECO:0000313" key="12">
    <source>
        <dbReference type="EMBL" id="KAF4487600.1"/>
    </source>
</evidence>
<keyword evidence="13" id="KW-1185">Reference proteome</keyword>
<feature type="region of interest" description="Disordered" evidence="11">
    <location>
        <begin position="1"/>
        <end position="31"/>
    </location>
</feature>
<feature type="compositionally biased region" description="Polar residues" evidence="11">
    <location>
        <begin position="1"/>
        <end position="15"/>
    </location>
</feature>
<keyword evidence="8" id="KW-0560">Oxidoreductase</keyword>
<dbReference type="OrthoDB" id="3519933at2759"/>
<dbReference type="PANTHER" id="PTHR42802">
    <property type="entry name" value="MONOOXYGENASE"/>
    <property type="match status" value="1"/>
</dbReference>
<evidence type="ECO:0000256" key="11">
    <source>
        <dbReference type="SAM" id="MobiDB-lite"/>
    </source>
</evidence>
<reference evidence="12 13" key="2">
    <citation type="submission" date="2020-04" db="EMBL/GenBank/DDBJ databases">
        <title>Genome sequencing and assembly of multiple isolates from the Colletotrichum gloeosporioides species complex.</title>
        <authorList>
            <person name="Gan P."/>
            <person name="Shirasu K."/>
        </authorList>
    </citation>
    <scope>NUCLEOTIDE SEQUENCE [LARGE SCALE GENOMIC DNA]</scope>
    <source>
        <strain evidence="12 13">Nara gc5</strain>
    </source>
</reference>
<evidence type="ECO:0000256" key="5">
    <source>
        <dbReference type="ARBA" id="ARBA00022630"/>
    </source>
</evidence>
<keyword evidence="5" id="KW-0285">Flavoprotein</keyword>
<comment type="cofactor">
    <cofactor evidence="1">
        <name>FAD</name>
        <dbReference type="ChEBI" id="CHEBI:57692"/>
    </cofactor>
</comment>
<dbReference type="PANTHER" id="PTHR42802:SF1">
    <property type="entry name" value="L-ORNITHINE N(5)-MONOOXYGENASE"/>
    <property type="match status" value="1"/>
</dbReference>
<sequence>MCTRTHQSNVVSTAPRTRDEGPAAVLTESSDRSALSDFELPVNRPARATHIHTHIPLLTKFNTPTMSPHCDSPTNGSDAGSGFSQYNGNGNAFANGNGAVHQNGNGVNGHSNGIQSIKQSPYLLPTDPSEIHDLICCGFGPASLAVAVSINDAQEAGRQLTGSAAPKVLFLEKQPAFAWHPGMLLSGAKMQISFIKDMASLRNPRSQFTFLNYLHCNNRLVEFTNLDTFLPARAEYEDYLRWCASHFNDVVEYGREVVSISPDPATEGGVKVWTVKSRNVKTGQVSSYRTRNVLIANGGQANIPKVLPAKHPKIIHSSQYAQLVPQILKDNSRPYRVAVIGAGQSAAEIFRDIHRAYPNSKTWMVMRSNFLKPADDSPFVNSIFNPSYVDELHPKSQAYRRSLIKEAKATNYGVVRLQLIDHLYEMLYHQKRLLGVDERKWPHRMLFGRNIVQVNESKETERLQIHVRSIEHSGDGLEDGFVSQLPGDEILDVDLIVAATGYQRSAHIDMLRDTWSMLPELTPASNSADREIVDGWEISEGDATSGSRKLEVGRDYRVRFAPGTVAPEAGVYLQGCNEMTHGLSDTLLSILSVRSSEIVDSIFSTPKAKAVSN</sequence>
<dbReference type="InterPro" id="IPR036188">
    <property type="entry name" value="FAD/NAD-bd_sf"/>
</dbReference>
<dbReference type="GO" id="GO:0004497">
    <property type="term" value="F:monooxygenase activity"/>
    <property type="evidence" value="ECO:0007669"/>
    <property type="project" value="UniProtKB-KW"/>
</dbReference>
<keyword evidence="12" id="KW-0503">Monooxygenase</keyword>
<dbReference type="EC" id="1.14.13.196" evidence="4"/>
<dbReference type="InterPro" id="IPR025700">
    <property type="entry name" value="Lys/Orn_oxygenase"/>
</dbReference>
<evidence type="ECO:0000256" key="8">
    <source>
        <dbReference type="ARBA" id="ARBA00023002"/>
    </source>
</evidence>
<organism evidence="12 13">
    <name type="scientific">Colletotrichum fructicola (strain Nara gc5)</name>
    <name type="common">Anthracnose fungus</name>
    <name type="synonym">Colletotrichum gloeosporioides (strain Nara gc5)</name>
    <dbReference type="NCBI Taxonomy" id="1213859"/>
    <lineage>
        <taxon>Eukaryota</taxon>
        <taxon>Fungi</taxon>
        <taxon>Dikarya</taxon>
        <taxon>Ascomycota</taxon>
        <taxon>Pezizomycotina</taxon>
        <taxon>Sordariomycetes</taxon>
        <taxon>Hypocreomycetidae</taxon>
        <taxon>Glomerellales</taxon>
        <taxon>Glomerellaceae</taxon>
        <taxon>Colletotrichum</taxon>
        <taxon>Colletotrichum gloeosporioides species complex</taxon>
    </lineage>
</organism>
<dbReference type="InParanoid" id="A0A7J6JE52"/>
<gene>
    <name evidence="12" type="primary">SID1</name>
    <name evidence="12" type="ORF">CGGC5_v006708</name>
</gene>
<name>A0A7J6JE52_COLFN</name>
<proteinExistence type="inferred from homology"/>
<dbReference type="SUPFAM" id="SSF51905">
    <property type="entry name" value="FAD/NAD(P)-binding domain"/>
    <property type="match status" value="2"/>
</dbReference>
<evidence type="ECO:0000256" key="10">
    <source>
        <dbReference type="ARBA" id="ARBA00049248"/>
    </source>
</evidence>
<accession>A0A7J6JE52</accession>
<keyword evidence="6" id="KW-0274">FAD</keyword>
<comment type="catalytic activity">
    <reaction evidence="9">
        <text>L-ornithine + NADPH + O2 = N(5)-hydroxy-L-ornithine + NADP(+) + H2O</text>
        <dbReference type="Rhea" id="RHEA:41508"/>
        <dbReference type="ChEBI" id="CHEBI:15377"/>
        <dbReference type="ChEBI" id="CHEBI:15379"/>
        <dbReference type="ChEBI" id="CHEBI:46911"/>
        <dbReference type="ChEBI" id="CHEBI:57783"/>
        <dbReference type="ChEBI" id="CHEBI:58349"/>
        <dbReference type="ChEBI" id="CHEBI:78275"/>
        <dbReference type="EC" id="1.14.13.196"/>
    </reaction>
</comment>
<dbReference type="Pfam" id="PF13434">
    <property type="entry name" value="Lys_Orn_oxgnase"/>
    <property type="match status" value="1"/>
</dbReference>
<protein>
    <recommendedName>
        <fullName evidence="4">L-ornithine N(5)-monooxygenase [NAD(P)H]</fullName>
        <ecNumber evidence="4">1.14.13.196</ecNumber>
    </recommendedName>
</protein>
<evidence type="ECO:0000256" key="1">
    <source>
        <dbReference type="ARBA" id="ARBA00001974"/>
    </source>
</evidence>
<dbReference type="RefSeq" id="XP_031889148.2">
    <property type="nucleotide sequence ID" value="XM_032031493.2"/>
</dbReference>